<dbReference type="EMBL" id="JBCHKQ010000001">
    <property type="protein sequence ID" value="MEM5947476.1"/>
    <property type="molecule type" value="Genomic_DNA"/>
</dbReference>
<dbReference type="SUPFAM" id="SSF48179">
    <property type="entry name" value="6-phosphogluconate dehydrogenase C-terminal domain-like"/>
    <property type="match status" value="1"/>
</dbReference>
<dbReference type="SUPFAM" id="SSF52413">
    <property type="entry name" value="UDP-glucose/GDP-mannose dehydrogenase C-terminal domain"/>
    <property type="match status" value="1"/>
</dbReference>
<dbReference type="SMART" id="SM00984">
    <property type="entry name" value="UDPG_MGDP_dh_C"/>
    <property type="match status" value="1"/>
</dbReference>
<evidence type="ECO:0000256" key="3">
    <source>
        <dbReference type="PIRNR" id="PIRNR000124"/>
    </source>
</evidence>
<sequence>MNKIGIIGLGYVGLPLAVEFARAGFFVLGFDKDINKVESINCGKSYIKHISSESIIAAKDRFTATNDFSKLSDVDYIIICVPTPLNEYGQPDLSYVLSAGETIAKYMKRGQTIVLESTTYPGTTDEDLKAVLEKSGLKAGIDFYLAFSPEREDPGNKVFTTKMIPKVIGGYTESCLSKVVEVYRQVFETVVPVSSTRVAEAAKLLENIYRAVNISLVNELKMLFDRMDIDIWEVIDAASTKPFGFHAFYPGPGVGGHCIPVDPFYLVWKAKEYDFNPRFINIAGEINISMPYYVVEKITEALNSVKKAINGSNILILGVAYKKDIDDLRESPAIAIVKRLLEKGACVDFHDPYVNELNIKSVNYYKRSKALTDKTLGEYDCVVIITDHSFYDPEVIYNNSNLIVDTRNMIKIKSQKVVKA</sequence>
<keyword evidence="2" id="KW-0520">NAD</keyword>
<gene>
    <name evidence="5" type="ORF">WKV44_02855</name>
</gene>
<dbReference type="Proteomes" id="UP001466331">
    <property type="component" value="Unassembled WGS sequence"/>
</dbReference>
<proteinExistence type="inferred from homology"/>
<dbReference type="InterPro" id="IPR014026">
    <property type="entry name" value="UDP-Glc/GDP-Man_DH_dimer"/>
</dbReference>
<comment type="similarity">
    <text evidence="3">Belongs to the UDP-glucose/GDP-mannose dehydrogenase family.</text>
</comment>
<dbReference type="InterPro" id="IPR014027">
    <property type="entry name" value="UDP-Glc/GDP-Man_DH_C"/>
</dbReference>
<dbReference type="PIRSF" id="PIRSF000124">
    <property type="entry name" value="UDPglc_GDPman_dh"/>
    <property type="match status" value="1"/>
</dbReference>
<dbReference type="InterPro" id="IPR028359">
    <property type="entry name" value="UDP_ManNAc/GlcNAc_DH"/>
</dbReference>
<dbReference type="InterPro" id="IPR036291">
    <property type="entry name" value="NAD(P)-bd_dom_sf"/>
</dbReference>
<dbReference type="InterPro" id="IPR036220">
    <property type="entry name" value="UDP-Glc/GDP-Man_DH_C_sf"/>
</dbReference>
<keyword evidence="1" id="KW-0560">Oxidoreductase</keyword>
<evidence type="ECO:0000256" key="2">
    <source>
        <dbReference type="ARBA" id="ARBA00023027"/>
    </source>
</evidence>
<reference evidence="5 6" key="1">
    <citation type="submission" date="2024-03" db="EMBL/GenBank/DDBJ databases">
        <title>Ignisphaera cupida sp. nov., a hyperthermophilic hydrolytic archaeon from a hot spring of Kamchatka, and proposal of Ignisphaeraceae fam. nov.</title>
        <authorList>
            <person name="Podosokorskaya O.A."/>
            <person name="Elcheninov A.G."/>
            <person name="Maltseva A.I."/>
            <person name="Zayulina K.S."/>
            <person name="Novikov A."/>
            <person name="Merkel A.Y."/>
        </authorList>
    </citation>
    <scope>NUCLEOTIDE SEQUENCE [LARGE SCALE GENOMIC DNA]</scope>
    <source>
        <strain evidence="5 6">38H-sp</strain>
    </source>
</reference>
<evidence type="ECO:0000313" key="5">
    <source>
        <dbReference type="EMBL" id="MEM5947476.1"/>
    </source>
</evidence>
<dbReference type="Pfam" id="PF03720">
    <property type="entry name" value="UDPG_MGDP_dh_C"/>
    <property type="match status" value="1"/>
</dbReference>
<evidence type="ECO:0000256" key="1">
    <source>
        <dbReference type="ARBA" id="ARBA00023002"/>
    </source>
</evidence>
<evidence type="ECO:0000313" key="6">
    <source>
        <dbReference type="Proteomes" id="UP001466331"/>
    </source>
</evidence>
<keyword evidence="6" id="KW-1185">Reference proteome</keyword>
<dbReference type="PANTHER" id="PTHR43491">
    <property type="entry name" value="UDP-N-ACETYL-D-MANNOSAMINE DEHYDROGENASE"/>
    <property type="match status" value="1"/>
</dbReference>
<dbReference type="PIRSF" id="PIRSF500136">
    <property type="entry name" value="UDP_ManNAc_DH"/>
    <property type="match status" value="1"/>
</dbReference>
<dbReference type="SUPFAM" id="SSF51735">
    <property type="entry name" value="NAD(P)-binding Rossmann-fold domains"/>
    <property type="match status" value="1"/>
</dbReference>
<protein>
    <submittedName>
        <fullName evidence="5">Nucleotide sugar dehydrogenase</fullName>
    </submittedName>
</protein>
<comment type="caution">
    <text evidence="5">The sequence shown here is derived from an EMBL/GenBank/DDBJ whole genome shotgun (WGS) entry which is preliminary data.</text>
</comment>
<evidence type="ECO:0000259" key="4">
    <source>
        <dbReference type="SMART" id="SM00984"/>
    </source>
</evidence>
<dbReference type="InterPro" id="IPR001732">
    <property type="entry name" value="UDP-Glc/GDP-Man_DH_N"/>
</dbReference>
<organism evidence="5 6">
    <name type="scientific">Rarispira pelagica</name>
    <dbReference type="NCBI Taxonomy" id="3141764"/>
    <lineage>
        <taxon>Bacteria</taxon>
        <taxon>Pseudomonadati</taxon>
        <taxon>Spirochaetota</taxon>
        <taxon>Spirochaetia</taxon>
        <taxon>Winmispirales</taxon>
        <taxon>Winmispiraceae</taxon>
        <taxon>Rarispira</taxon>
    </lineage>
</organism>
<dbReference type="NCBIfam" id="TIGR03026">
    <property type="entry name" value="NDP-sugDHase"/>
    <property type="match status" value="1"/>
</dbReference>
<dbReference type="Pfam" id="PF03721">
    <property type="entry name" value="UDPG_MGDP_dh_N"/>
    <property type="match status" value="1"/>
</dbReference>
<accession>A0ABU9UAI4</accession>
<name>A0ABU9UAI4_9SPIR</name>
<dbReference type="PANTHER" id="PTHR43491:SF1">
    <property type="entry name" value="UDP-N-ACETYL-D-MANNOSAMINE DEHYDROGENASE"/>
    <property type="match status" value="1"/>
</dbReference>
<dbReference type="Pfam" id="PF00984">
    <property type="entry name" value="UDPG_MGDP_dh"/>
    <property type="match status" value="1"/>
</dbReference>
<dbReference type="RefSeq" id="WP_420068924.1">
    <property type="nucleotide sequence ID" value="NZ_JBCHKQ010000001.1"/>
</dbReference>
<dbReference type="InterPro" id="IPR008927">
    <property type="entry name" value="6-PGluconate_DH-like_C_sf"/>
</dbReference>
<dbReference type="InterPro" id="IPR017476">
    <property type="entry name" value="UDP-Glc/GDP-Man"/>
</dbReference>
<feature type="domain" description="UDP-glucose/GDP-mannose dehydrogenase C-terminal" evidence="4">
    <location>
        <begin position="315"/>
        <end position="412"/>
    </location>
</feature>
<dbReference type="Gene3D" id="3.40.50.720">
    <property type="entry name" value="NAD(P)-binding Rossmann-like Domain"/>
    <property type="match status" value="2"/>
</dbReference>